<feature type="signal peptide" evidence="8">
    <location>
        <begin position="1"/>
        <end position="22"/>
    </location>
</feature>
<dbReference type="SUPFAM" id="SSF48726">
    <property type="entry name" value="Immunoglobulin"/>
    <property type="match status" value="3"/>
</dbReference>
<evidence type="ECO:0000256" key="1">
    <source>
        <dbReference type="ARBA" id="ARBA00004236"/>
    </source>
</evidence>
<keyword evidence="5" id="KW-1015">Disulfide bond</keyword>
<keyword evidence="12" id="KW-1185">Reference proteome</keyword>
<keyword evidence="6" id="KW-0325">Glycoprotein</keyword>
<evidence type="ECO:0000256" key="4">
    <source>
        <dbReference type="ARBA" id="ARBA00023136"/>
    </source>
</evidence>
<evidence type="ECO:0000256" key="7">
    <source>
        <dbReference type="ARBA" id="ARBA00023319"/>
    </source>
</evidence>
<evidence type="ECO:0000256" key="6">
    <source>
        <dbReference type="ARBA" id="ARBA00023180"/>
    </source>
</evidence>
<feature type="domain" description="Ig-like" evidence="9">
    <location>
        <begin position="47"/>
        <end position="140"/>
    </location>
</feature>
<dbReference type="Pfam" id="PF13927">
    <property type="entry name" value="Ig_3"/>
    <property type="match status" value="2"/>
</dbReference>
<dbReference type="InterPro" id="IPR013783">
    <property type="entry name" value="Ig-like_fold"/>
</dbReference>
<dbReference type="SMART" id="SM00408">
    <property type="entry name" value="IGc2"/>
    <property type="match status" value="3"/>
</dbReference>
<keyword evidence="8" id="KW-0732">Signal</keyword>
<dbReference type="PANTHER" id="PTHR45080:SF33">
    <property type="entry name" value="IG-LIKE DOMAIN-CONTAINING PROTEIN"/>
    <property type="match status" value="1"/>
</dbReference>
<dbReference type="CDD" id="cd00063">
    <property type="entry name" value="FN3"/>
    <property type="match status" value="1"/>
</dbReference>
<feature type="domain" description="Fibronectin type-III" evidence="10">
    <location>
        <begin position="346"/>
        <end position="457"/>
    </location>
</feature>
<feature type="chain" id="PRO_5043427409" description="Neurotrimin" evidence="8">
    <location>
        <begin position="23"/>
        <end position="494"/>
    </location>
</feature>
<dbReference type="GO" id="GO:0007156">
    <property type="term" value="P:homophilic cell adhesion via plasma membrane adhesion molecules"/>
    <property type="evidence" value="ECO:0007669"/>
    <property type="project" value="TreeGrafter"/>
</dbReference>
<evidence type="ECO:0000256" key="3">
    <source>
        <dbReference type="ARBA" id="ARBA00022737"/>
    </source>
</evidence>
<reference evidence="11 12" key="1">
    <citation type="submission" date="2024-05" db="EMBL/GenBank/DDBJ databases">
        <authorList>
            <person name="Wallberg A."/>
        </authorList>
    </citation>
    <scope>NUCLEOTIDE SEQUENCE [LARGE SCALE GENOMIC DNA]</scope>
</reference>
<dbReference type="FunFam" id="2.60.40.10:FF:000005">
    <property type="entry name" value="Neuronal cell adhesion molecule"/>
    <property type="match status" value="1"/>
</dbReference>
<name>A0AAV2PM76_MEGNR</name>
<comment type="caution">
    <text evidence="11">The sequence shown here is derived from an EMBL/GenBank/DDBJ whole genome shotgun (WGS) entry which is preliminary data.</text>
</comment>
<dbReference type="InterPro" id="IPR036116">
    <property type="entry name" value="FN3_sf"/>
</dbReference>
<evidence type="ECO:0000259" key="10">
    <source>
        <dbReference type="PROSITE" id="PS50853"/>
    </source>
</evidence>
<evidence type="ECO:0000313" key="12">
    <source>
        <dbReference type="Proteomes" id="UP001497623"/>
    </source>
</evidence>
<dbReference type="PANTHER" id="PTHR45080">
    <property type="entry name" value="CONTACTIN 5"/>
    <property type="match status" value="1"/>
</dbReference>
<protein>
    <recommendedName>
        <fullName evidence="13">Neurotrimin</fullName>
    </recommendedName>
</protein>
<dbReference type="Gene3D" id="2.60.40.10">
    <property type="entry name" value="Immunoglobulins"/>
    <property type="match status" value="4"/>
</dbReference>
<dbReference type="SMART" id="SM00409">
    <property type="entry name" value="IG"/>
    <property type="match status" value="3"/>
</dbReference>
<keyword evidence="4" id="KW-0472">Membrane</keyword>
<dbReference type="InterPro" id="IPR050958">
    <property type="entry name" value="Cell_Adh-Cytoskel_Orgn"/>
</dbReference>
<gene>
    <name evidence="11" type="ORF">MNOR_LOCUS958</name>
</gene>
<keyword evidence="3" id="KW-0677">Repeat</keyword>
<dbReference type="Proteomes" id="UP001497623">
    <property type="component" value="Unassembled WGS sequence"/>
</dbReference>
<dbReference type="InterPro" id="IPR003961">
    <property type="entry name" value="FN3_dom"/>
</dbReference>
<accession>A0AAV2PM76</accession>
<feature type="domain" description="Ig-like" evidence="9">
    <location>
        <begin position="149"/>
        <end position="232"/>
    </location>
</feature>
<dbReference type="GO" id="GO:0030424">
    <property type="term" value="C:axon"/>
    <property type="evidence" value="ECO:0007669"/>
    <property type="project" value="TreeGrafter"/>
</dbReference>
<comment type="subcellular location">
    <subcellularLocation>
        <location evidence="1">Cell membrane</location>
    </subcellularLocation>
</comment>
<dbReference type="GO" id="GO:0043025">
    <property type="term" value="C:neuronal cell body"/>
    <property type="evidence" value="ECO:0007669"/>
    <property type="project" value="TreeGrafter"/>
</dbReference>
<dbReference type="EMBL" id="CAXKWB010000239">
    <property type="protein sequence ID" value="CAL4059917.1"/>
    <property type="molecule type" value="Genomic_DNA"/>
</dbReference>
<proteinExistence type="predicted"/>
<dbReference type="GO" id="GO:0005886">
    <property type="term" value="C:plasma membrane"/>
    <property type="evidence" value="ECO:0007669"/>
    <property type="project" value="UniProtKB-SubCell"/>
</dbReference>
<dbReference type="GO" id="GO:0050808">
    <property type="term" value="P:synapse organization"/>
    <property type="evidence" value="ECO:0007669"/>
    <property type="project" value="TreeGrafter"/>
</dbReference>
<dbReference type="InterPro" id="IPR003599">
    <property type="entry name" value="Ig_sub"/>
</dbReference>
<sequence>MSSASICSVLLVLVALIKPSLSAVAGQAVNYETEYYDDYYDSDSGQPNFLARSQTFKVEVGQSVIIPCDADNEDHHKLIVKKVFADGHEQLLWVGRERMSRSRRLSMDQDTSRLTINQIRRIDAGTYVCLFDTRPPQELTHILDVQYAPKITSKIVPEEHVTAGETVVLGCKAVGNPQPTIQWTRQEGVLASGQRQQASNNLTLENVDRDMQGSYQCTADNGVGQAATATMTVVVDHKPEVIPDKTVIRTGEGDLINLVCLVHGRPSPKVVWTHNGKPLGNEAEDSTADSNILPKVMSEVQNEGINSGNRHILRLTHVIEEDFGSYICSAENEHGKSEGIIEITGLPEPPLVLSTPHGGEPESYTLRWQTESYYPIIELMIKYHPLQLDDDAVEEPSSETVSELVEKTESSIGNVHILAFNVTSLEVAQDYLLTIRVRNKYGWSQESTQFEFSTQKGVHMAVHQTTEANSGWSLCSSHISGVTTLLILITGRLL</sequence>
<evidence type="ECO:0000256" key="2">
    <source>
        <dbReference type="ARBA" id="ARBA00022475"/>
    </source>
</evidence>
<evidence type="ECO:0000313" key="11">
    <source>
        <dbReference type="EMBL" id="CAL4059917.1"/>
    </source>
</evidence>
<keyword evidence="2" id="KW-1003">Cell membrane</keyword>
<feature type="domain" description="Ig-like" evidence="9">
    <location>
        <begin position="239"/>
        <end position="344"/>
    </location>
</feature>
<dbReference type="AlphaFoldDB" id="A0AAV2PM76"/>
<dbReference type="PROSITE" id="PS50853">
    <property type="entry name" value="FN3"/>
    <property type="match status" value="1"/>
</dbReference>
<evidence type="ECO:0008006" key="13">
    <source>
        <dbReference type="Google" id="ProtNLM"/>
    </source>
</evidence>
<dbReference type="InterPro" id="IPR003598">
    <property type="entry name" value="Ig_sub2"/>
</dbReference>
<keyword evidence="7" id="KW-0393">Immunoglobulin domain</keyword>
<dbReference type="GO" id="GO:0008046">
    <property type="term" value="F:axon guidance receptor activity"/>
    <property type="evidence" value="ECO:0007669"/>
    <property type="project" value="TreeGrafter"/>
</dbReference>
<dbReference type="SUPFAM" id="SSF49265">
    <property type="entry name" value="Fibronectin type III"/>
    <property type="match status" value="1"/>
</dbReference>
<dbReference type="InterPro" id="IPR007110">
    <property type="entry name" value="Ig-like_dom"/>
</dbReference>
<evidence type="ECO:0000256" key="8">
    <source>
        <dbReference type="SAM" id="SignalP"/>
    </source>
</evidence>
<evidence type="ECO:0000256" key="5">
    <source>
        <dbReference type="ARBA" id="ARBA00023157"/>
    </source>
</evidence>
<organism evidence="11 12">
    <name type="scientific">Meganyctiphanes norvegica</name>
    <name type="common">Northern krill</name>
    <name type="synonym">Thysanopoda norvegica</name>
    <dbReference type="NCBI Taxonomy" id="48144"/>
    <lineage>
        <taxon>Eukaryota</taxon>
        <taxon>Metazoa</taxon>
        <taxon>Ecdysozoa</taxon>
        <taxon>Arthropoda</taxon>
        <taxon>Crustacea</taxon>
        <taxon>Multicrustacea</taxon>
        <taxon>Malacostraca</taxon>
        <taxon>Eumalacostraca</taxon>
        <taxon>Eucarida</taxon>
        <taxon>Euphausiacea</taxon>
        <taxon>Euphausiidae</taxon>
        <taxon>Meganyctiphanes</taxon>
    </lineage>
</organism>
<evidence type="ECO:0000259" key="9">
    <source>
        <dbReference type="PROSITE" id="PS50835"/>
    </source>
</evidence>
<dbReference type="PROSITE" id="PS50835">
    <property type="entry name" value="IG_LIKE"/>
    <property type="match status" value="3"/>
</dbReference>
<dbReference type="InterPro" id="IPR036179">
    <property type="entry name" value="Ig-like_dom_sf"/>
</dbReference>